<dbReference type="NCBIfam" id="TIGR00649">
    <property type="entry name" value="MG423"/>
    <property type="match status" value="1"/>
</dbReference>
<protein>
    <recommendedName>
        <fullName evidence="9">Ribonuclease J</fullName>
        <shortName evidence="9">RNase J</shortName>
        <ecNumber evidence="9">3.1.-.-</ecNumber>
    </recommendedName>
</protein>
<evidence type="ECO:0000256" key="12">
    <source>
        <dbReference type="PIRSR" id="PIRSR004803-3"/>
    </source>
</evidence>
<dbReference type="Gene3D" id="3.10.20.580">
    <property type="match status" value="1"/>
</dbReference>
<feature type="active site" description="Proton acceptor" evidence="10">
    <location>
        <position position="366"/>
    </location>
</feature>
<comment type="caution">
    <text evidence="14">The sequence shown here is derived from an EMBL/GenBank/DDBJ whole genome shotgun (WGS) entry which is preliminary data.</text>
</comment>
<comment type="similarity">
    <text evidence="9">Belongs to the metallo-beta-lactamase superfamily. RNA-metabolizing metallo-beta-lactamase-like family. Bacterial RNase J subfamily.</text>
</comment>
<evidence type="ECO:0000256" key="1">
    <source>
        <dbReference type="ARBA" id="ARBA00022490"/>
    </source>
</evidence>
<evidence type="ECO:0000259" key="13">
    <source>
        <dbReference type="SMART" id="SM00849"/>
    </source>
</evidence>
<dbReference type="EMBL" id="MFJG01000008">
    <property type="protein sequence ID" value="OGG07333.1"/>
    <property type="molecule type" value="Genomic_DNA"/>
</dbReference>
<dbReference type="InterPro" id="IPR030854">
    <property type="entry name" value="RNase_J_bac"/>
</dbReference>
<keyword evidence="3 12" id="KW-0479">Metal-binding</keyword>
<gene>
    <name evidence="9" type="primary">rnj</name>
    <name evidence="14" type="ORF">A2872_03900</name>
</gene>
<feature type="binding site" evidence="12">
    <location>
        <position position="49"/>
    </location>
    <ligand>
        <name>Ca(2+)</name>
        <dbReference type="ChEBI" id="CHEBI:29108"/>
    </ligand>
</feature>
<comment type="subcellular location">
    <subcellularLocation>
        <location evidence="9">Cytoplasm</location>
    </subcellularLocation>
</comment>
<feature type="binding site" evidence="12">
    <location>
        <position position="74"/>
    </location>
    <ligand>
        <name>Zn(2+)</name>
        <dbReference type="ChEBI" id="CHEBI:29105"/>
        <label>1</label>
        <note>catalytic</note>
    </ligand>
</feature>
<evidence type="ECO:0000256" key="4">
    <source>
        <dbReference type="ARBA" id="ARBA00022759"/>
    </source>
</evidence>
<evidence type="ECO:0000256" key="7">
    <source>
        <dbReference type="ARBA" id="ARBA00022839"/>
    </source>
</evidence>
<keyword evidence="9" id="KW-0698">rRNA processing</keyword>
<feature type="binding site" evidence="12">
    <location>
        <position position="77"/>
    </location>
    <ligand>
        <name>Zn(2+)</name>
        <dbReference type="ChEBI" id="CHEBI:29105"/>
        <label>1</label>
        <note>catalytic</note>
    </ligand>
</feature>
<dbReference type="GO" id="GO:0004534">
    <property type="term" value="F:5'-3' RNA exonuclease activity"/>
    <property type="evidence" value="ECO:0007669"/>
    <property type="project" value="UniProtKB-UniRule"/>
</dbReference>
<accession>A0A1F5Z4N1</accession>
<evidence type="ECO:0000256" key="8">
    <source>
        <dbReference type="ARBA" id="ARBA00022884"/>
    </source>
</evidence>
<feature type="binding site" evidence="12">
    <location>
        <position position="139"/>
    </location>
    <ligand>
        <name>Zn(2+)</name>
        <dbReference type="ChEBI" id="CHEBI:29105"/>
        <label>1</label>
        <note>catalytic</note>
    </ligand>
</feature>
<comment type="cofactor">
    <cofactor evidence="12">
        <name>Ca(2+)</name>
        <dbReference type="ChEBI" id="CHEBI:29108"/>
    </cofactor>
    <text evidence="12">Binds 1 Ca(2+) cation per subunit. Seen in 1 crystal structure, it is not clear if it is physiologically important.</text>
</comment>
<evidence type="ECO:0000256" key="10">
    <source>
        <dbReference type="PIRSR" id="PIRSR004803-1"/>
    </source>
</evidence>
<comment type="cofactor">
    <cofactor evidence="12">
        <name>Zn(2+)</name>
        <dbReference type="ChEBI" id="CHEBI:29105"/>
    </cofactor>
    <text evidence="12">Binds 2 Zn(2+) ions per subunit. It is not clear if Zn(2+) or Mg(2+) is physiologically important.</text>
</comment>
<dbReference type="Pfam" id="PF07521">
    <property type="entry name" value="RMMBL"/>
    <property type="match status" value="1"/>
</dbReference>
<evidence type="ECO:0000256" key="11">
    <source>
        <dbReference type="PIRSR" id="PIRSR004803-2"/>
    </source>
</evidence>
<evidence type="ECO:0000256" key="3">
    <source>
        <dbReference type="ARBA" id="ARBA00022723"/>
    </source>
</evidence>
<dbReference type="InterPro" id="IPR036866">
    <property type="entry name" value="RibonucZ/Hydroxyglut_hydro"/>
</dbReference>
<feature type="binding site" evidence="9 11">
    <location>
        <begin position="362"/>
        <end position="366"/>
    </location>
    <ligand>
        <name>substrate</name>
    </ligand>
</feature>
<comment type="function">
    <text evidence="9">An RNase that has 5'-3' exonuclease and possibly endonuclease activity. Involved in maturation of rRNA and in some organisms also mRNA maturation and/or decay.</text>
</comment>
<keyword evidence="8 9" id="KW-0694">RNA-binding</keyword>
<dbReference type="PIRSF" id="PIRSF004803">
    <property type="entry name" value="RnjA"/>
    <property type="match status" value="1"/>
</dbReference>
<keyword evidence="2 9" id="KW-0540">Nuclease</keyword>
<feature type="domain" description="Metallo-beta-lactamase" evidence="13">
    <location>
        <begin position="19"/>
        <end position="213"/>
    </location>
</feature>
<organism evidence="14 15">
    <name type="scientific">Candidatus Gottesmanbacteria bacterium RIFCSPHIGHO2_01_FULL_42_12</name>
    <dbReference type="NCBI Taxonomy" id="1798377"/>
    <lineage>
        <taxon>Bacteria</taxon>
        <taxon>Candidatus Gottesmaniibacteriota</taxon>
    </lineage>
</organism>
<dbReference type="GO" id="GO:0003723">
    <property type="term" value="F:RNA binding"/>
    <property type="evidence" value="ECO:0007669"/>
    <property type="project" value="UniProtKB-UniRule"/>
</dbReference>
<keyword evidence="4 9" id="KW-0255">Endonuclease</keyword>
<dbReference type="Gene3D" id="3.40.50.10710">
    <property type="entry name" value="Metallo-hydrolase/oxidoreductase"/>
    <property type="match status" value="1"/>
</dbReference>
<feature type="binding site" evidence="12">
    <location>
        <position position="76"/>
    </location>
    <ligand>
        <name>Zn(2+)</name>
        <dbReference type="ChEBI" id="CHEBI:29105"/>
        <label>1</label>
        <note>catalytic</note>
    </ligand>
</feature>
<dbReference type="SMART" id="SM00849">
    <property type="entry name" value="Lactamase_B"/>
    <property type="match status" value="1"/>
</dbReference>
<dbReference type="EC" id="3.1.-.-" evidence="9"/>
<dbReference type="Gene3D" id="3.60.15.10">
    <property type="entry name" value="Ribonuclease Z/Hydroxyacylglutathione hydrolase-like"/>
    <property type="match status" value="1"/>
</dbReference>
<dbReference type="SUPFAM" id="SSF56281">
    <property type="entry name" value="Metallo-hydrolase/oxidoreductase"/>
    <property type="match status" value="1"/>
</dbReference>
<dbReference type="PANTHER" id="PTHR43694">
    <property type="entry name" value="RIBONUCLEASE J"/>
    <property type="match status" value="1"/>
</dbReference>
<dbReference type="Pfam" id="PF17770">
    <property type="entry name" value="RNase_J_C"/>
    <property type="match status" value="1"/>
</dbReference>
<proteinExistence type="inferred from homology"/>
<dbReference type="InterPro" id="IPR055132">
    <property type="entry name" value="RNase_J_b_CASP"/>
</dbReference>
<dbReference type="InterPro" id="IPR042173">
    <property type="entry name" value="RNase_J_2"/>
</dbReference>
<dbReference type="PANTHER" id="PTHR43694:SF1">
    <property type="entry name" value="RIBONUCLEASE J"/>
    <property type="match status" value="1"/>
</dbReference>
<evidence type="ECO:0000256" key="2">
    <source>
        <dbReference type="ARBA" id="ARBA00022722"/>
    </source>
</evidence>
<keyword evidence="1 9" id="KW-0963">Cytoplasm</keyword>
<evidence type="ECO:0000313" key="15">
    <source>
        <dbReference type="Proteomes" id="UP000178681"/>
    </source>
</evidence>
<keyword evidence="7 9" id="KW-0269">Exonuclease</keyword>
<dbReference type="GO" id="GO:0006364">
    <property type="term" value="P:rRNA processing"/>
    <property type="evidence" value="ECO:0007669"/>
    <property type="project" value="UniProtKB-UniRule"/>
</dbReference>
<reference evidence="14 15" key="1">
    <citation type="journal article" date="2016" name="Nat. Commun.">
        <title>Thousands of microbial genomes shed light on interconnected biogeochemical processes in an aquifer system.</title>
        <authorList>
            <person name="Anantharaman K."/>
            <person name="Brown C.T."/>
            <person name="Hug L.A."/>
            <person name="Sharon I."/>
            <person name="Castelle C.J."/>
            <person name="Probst A.J."/>
            <person name="Thomas B.C."/>
            <person name="Singh A."/>
            <person name="Wilkins M.J."/>
            <person name="Karaoz U."/>
            <person name="Brodie E.L."/>
            <person name="Williams K.H."/>
            <person name="Hubbard S.S."/>
            <person name="Banfield J.F."/>
        </authorList>
    </citation>
    <scope>NUCLEOTIDE SEQUENCE [LARGE SCALE GENOMIC DNA]</scope>
</reference>
<evidence type="ECO:0000256" key="9">
    <source>
        <dbReference type="HAMAP-Rule" id="MF_01491"/>
    </source>
</evidence>
<dbReference type="HAMAP" id="MF_01491">
    <property type="entry name" value="RNase_J_bact"/>
    <property type="match status" value="1"/>
</dbReference>
<dbReference type="InterPro" id="IPR011108">
    <property type="entry name" value="RMMBL"/>
</dbReference>
<sequence length="552" mass="61243">MDTTNSKLKILALGGAEVNRNMHVYETEKDIIIVDCGIGFPDENMPGIDVIIPDISYLKDKKQKIRAIFLTHGHQDHWGSLVYLLPSLPKVPVYGTKLTIGLASTKSDQERMKIDYREVDYKTPITVGDFTVDYIHVNHSVPDSANLVIHTPVGVIYHGSDFKFDWTPVDEAPADVQKIARAGSEGVLLMLEDCLRVEKSGYTPSEQKVQETFDQQIQKCKGKFIVTTTASSISRIQQAVNVAIKYGRKVVFAGRSMEQNAEAAIRLGFLKLPIDQIVSVDNARSHASQDLLILVTGAFGQGNSALARMANGDHKIKITEGDFVTFSQDPIPGTETSVDNLINSLIKTGAEVFYSSILDDLHVSGHESADGLKLMLNLVRPKYVLPIGGDLRQIKQYQKMVKTMGYKDEQIIVPYEGQIVEVTNGKVVVSGKTEVKNIMVDGLGIGDVGTIVLRDRITMAEDGIVMVLLPYEKATGEMVGDIDIVSRGFVYMKESDELIGEAKEVVRKILADRGKEIHNMGYLKRVLAEELERFFFTSTRRRPLILPVVMEI</sequence>
<dbReference type="STRING" id="1798377.A2872_03900"/>
<feature type="active site" description="Proton donor" evidence="10">
    <location>
        <position position="193"/>
    </location>
</feature>
<feature type="binding site" evidence="12">
    <location>
        <position position="161"/>
    </location>
    <ligand>
        <name>Zn(2+)</name>
        <dbReference type="ChEBI" id="CHEBI:29105"/>
        <label>1</label>
        <note>catalytic</note>
    </ligand>
</feature>
<dbReference type="Pfam" id="PF22505">
    <property type="entry name" value="RNase_J_b_CASP"/>
    <property type="match status" value="1"/>
</dbReference>
<dbReference type="Pfam" id="PF00753">
    <property type="entry name" value="Lactamase_B"/>
    <property type="match status" value="1"/>
</dbReference>
<feature type="binding site" evidence="12">
    <location>
        <position position="47"/>
    </location>
    <ligand>
        <name>Ca(2+)</name>
        <dbReference type="ChEBI" id="CHEBI:29108"/>
    </ligand>
</feature>
<dbReference type="GO" id="GO:0004521">
    <property type="term" value="F:RNA endonuclease activity"/>
    <property type="evidence" value="ECO:0007669"/>
    <property type="project" value="UniProtKB-UniRule"/>
</dbReference>
<dbReference type="Proteomes" id="UP000178681">
    <property type="component" value="Unassembled WGS sequence"/>
</dbReference>
<dbReference type="InterPro" id="IPR004613">
    <property type="entry name" value="RNase_J"/>
</dbReference>
<dbReference type="InterPro" id="IPR001279">
    <property type="entry name" value="Metallo-B-lactamas"/>
</dbReference>
<dbReference type="AlphaFoldDB" id="A0A1F5Z4N1"/>
<dbReference type="InterPro" id="IPR041636">
    <property type="entry name" value="RNase_J_C"/>
</dbReference>
<keyword evidence="6 12" id="KW-0862">Zinc</keyword>
<dbReference type="CDD" id="cd07714">
    <property type="entry name" value="RNaseJ_MBL-fold"/>
    <property type="match status" value="1"/>
</dbReference>
<dbReference type="GO" id="GO:0008270">
    <property type="term" value="F:zinc ion binding"/>
    <property type="evidence" value="ECO:0007669"/>
    <property type="project" value="InterPro"/>
</dbReference>
<name>A0A1F5Z4N1_9BACT</name>
<dbReference type="GO" id="GO:0005737">
    <property type="term" value="C:cytoplasm"/>
    <property type="evidence" value="ECO:0007669"/>
    <property type="project" value="UniProtKB-SubCell"/>
</dbReference>
<comment type="subunit">
    <text evidence="9">Homodimer, may be a subunit of the RNA degradosome.</text>
</comment>
<evidence type="ECO:0000313" key="14">
    <source>
        <dbReference type="EMBL" id="OGG07333.1"/>
    </source>
</evidence>
<keyword evidence="5 9" id="KW-0378">Hydrolase</keyword>
<feature type="binding site" evidence="12">
    <location>
        <position position="441"/>
    </location>
    <ligand>
        <name>Ca(2+)</name>
        <dbReference type="ChEBI" id="CHEBI:29108"/>
    </ligand>
</feature>
<feature type="binding site" evidence="12">
    <location>
        <position position="72"/>
    </location>
    <ligand>
        <name>Zn(2+)</name>
        <dbReference type="ChEBI" id="CHEBI:29105"/>
        <label>1</label>
        <note>catalytic</note>
    </ligand>
</feature>
<keyword evidence="12" id="KW-0106">Calcium</keyword>
<evidence type="ECO:0000256" key="6">
    <source>
        <dbReference type="ARBA" id="ARBA00022833"/>
    </source>
</evidence>
<evidence type="ECO:0000256" key="5">
    <source>
        <dbReference type="ARBA" id="ARBA00022801"/>
    </source>
</evidence>